<accession>A0A5A8F7K8</accession>
<feature type="binding site" evidence="9">
    <location>
        <position position="185"/>
    </location>
    <ligand>
        <name>UDP-N-acetyl-alpha-D-muramoyl-L-alanyl-D-glutamate</name>
        <dbReference type="ChEBI" id="CHEBI:83900"/>
    </ligand>
</feature>
<keyword evidence="5 9" id="KW-0067">ATP-binding</keyword>
<reference evidence="13 14" key="1">
    <citation type="submission" date="2019-06" db="EMBL/GenBank/DDBJ databases">
        <title>Genomic insights into carbon and energy metabolism of Deferribacter autotrophicus revealed new metabolic traits in the phylum Deferribacteres.</title>
        <authorList>
            <person name="Slobodkin A.I."/>
            <person name="Slobodkina G.B."/>
            <person name="Allioux M."/>
            <person name="Alain K."/>
            <person name="Jebbar M."/>
            <person name="Shadrin V."/>
            <person name="Kublanov I.V."/>
            <person name="Toshchakov S.V."/>
            <person name="Bonch-Osmolovskaya E.A."/>
        </authorList>
    </citation>
    <scope>NUCLEOTIDE SEQUENCE [LARGE SCALE GENOMIC DNA]</scope>
    <source>
        <strain evidence="13 14">SL50</strain>
    </source>
</reference>
<dbReference type="GO" id="GO:0008360">
    <property type="term" value="P:regulation of cell shape"/>
    <property type="evidence" value="ECO:0007669"/>
    <property type="project" value="UniProtKB-KW"/>
</dbReference>
<keyword evidence="2 9" id="KW-0963">Cytoplasm</keyword>
<evidence type="ECO:0000256" key="6">
    <source>
        <dbReference type="ARBA" id="ARBA00022960"/>
    </source>
</evidence>
<dbReference type="AlphaFoldDB" id="A0A5A8F7K8"/>
<proteinExistence type="inferred from homology"/>
<feature type="domain" description="Mur ligase central" evidence="12">
    <location>
        <begin position="106"/>
        <end position="305"/>
    </location>
</feature>
<dbReference type="UniPathway" id="UPA00219"/>
<feature type="binding site" evidence="9">
    <location>
        <position position="183"/>
    </location>
    <ligand>
        <name>UDP-N-acetyl-alpha-D-muramoyl-L-alanyl-D-glutamate</name>
        <dbReference type="ChEBI" id="CHEBI:83900"/>
    </ligand>
</feature>
<dbReference type="OrthoDB" id="9800958at2"/>
<dbReference type="Gene3D" id="3.40.1190.10">
    <property type="entry name" value="Mur-like, catalytic domain"/>
    <property type="match status" value="1"/>
</dbReference>
<keyword evidence="7 9" id="KW-0573">Peptidoglycan synthesis</keyword>
<dbReference type="Pfam" id="PF08245">
    <property type="entry name" value="Mur_ligase_M"/>
    <property type="match status" value="1"/>
</dbReference>
<evidence type="ECO:0000256" key="7">
    <source>
        <dbReference type="ARBA" id="ARBA00022984"/>
    </source>
</evidence>
<dbReference type="GO" id="GO:0071555">
    <property type="term" value="P:cell wall organization"/>
    <property type="evidence" value="ECO:0007669"/>
    <property type="project" value="UniProtKB-KW"/>
</dbReference>
<dbReference type="GO" id="GO:0005737">
    <property type="term" value="C:cytoplasm"/>
    <property type="evidence" value="ECO:0007669"/>
    <property type="project" value="UniProtKB-SubCell"/>
</dbReference>
<comment type="caution">
    <text evidence="13">The sequence shown here is derived from an EMBL/GenBank/DDBJ whole genome shotgun (WGS) entry which is preliminary data.</text>
</comment>
<protein>
    <recommendedName>
        <fullName evidence="9">UDP-N-acetylmuramoyl-L-alanyl-D-glutamate--2,6-diaminopimelate ligase</fullName>
        <ecNumber evidence="9">6.3.2.13</ecNumber>
    </recommendedName>
    <alternativeName>
        <fullName evidence="9">Meso-A2pm-adding enzyme</fullName>
    </alternativeName>
    <alternativeName>
        <fullName evidence="9">Meso-diaminopimelate-adding enzyme</fullName>
    </alternativeName>
    <alternativeName>
        <fullName evidence="9">UDP-MurNAc-L-Ala-D-Glu:meso-diaminopimelate ligase</fullName>
    </alternativeName>
    <alternativeName>
        <fullName evidence="9">UDP-MurNAc-tripeptide synthetase</fullName>
    </alternativeName>
    <alternativeName>
        <fullName evidence="9">UDP-N-acetylmuramyl-tripeptide synthetase</fullName>
    </alternativeName>
</protein>
<dbReference type="EMBL" id="VFJB01000006">
    <property type="protein sequence ID" value="KAA0257856.1"/>
    <property type="molecule type" value="Genomic_DNA"/>
</dbReference>
<dbReference type="GO" id="GO:0004326">
    <property type="term" value="F:tetrahydrofolylpolyglutamate synthase activity"/>
    <property type="evidence" value="ECO:0007669"/>
    <property type="project" value="InterPro"/>
</dbReference>
<dbReference type="Gene3D" id="3.90.190.20">
    <property type="entry name" value="Mur ligase, C-terminal domain"/>
    <property type="match status" value="1"/>
</dbReference>
<comment type="cofactor">
    <cofactor evidence="9">
        <name>Mg(2+)</name>
        <dbReference type="ChEBI" id="CHEBI:18420"/>
    </cofactor>
</comment>
<dbReference type="PANTHER" id="PTHR23135">
    <property type="entry name" value="MUR LIGASE FAMILY MEMBER"/>
    <property type="match status" value="1"/>
</dbReference>
<dbReference type="InterPro" id="IPR005761">
    <property type="entry name" value="UDP-N-AcMur-Glu-dNH2Pim_ligase"/>
</dbReference>
<keyword evidence="14" id="KW-1185">Reference proteome</keyword>
<evidence type="ECO:0000256" key="10">
    <source>
        <dbReference type="RuleBase" id="RU004135"/>
    </source>
</evidence>
<evidence type="ECO:0000256" key="2">
    <source>
        <dbReference type="ARBA" id="ARBA00022490"/>
    </source>
</evidence>
<dbReference type="RefSeq" id="WP_149266829.1">
    <property type="nucleotide sequence ID" value="NZ_VFJB01000006.1"/>
</dbReference>
<dbReference type="Pfam" id="PF02875">
    <property type="entry name" value="Mur_ligase_C"/>
    <property type="match status" value="1"/>
</dbReference>
<keyword evidence="9" id="KW-0460">Magnesium</keyword>
<evidence type="ECO:0000256" key="5">
    <source>
        <dbReference type="ARBA" id="ARBA00022840"/>
    </source>
</evidence>
<keyword evidence="4 9" id="KW-0547">Nucleotide-binding</keyword>
<feature type="binding site" evidence="9">
    <location>
        <position position="31"/>
    </location>
    <ligand>
        <name>UDP-N-acetyl-alpha-D-muramoyl-L-alanyl-D-glutamate</name>
        <dbReference type="ChEBI" id="CHEBI:83900"/>
    </ligand>
</feature>
<feature type="binding site" evidence="9">
    <location>
        <begin position="400"/>
        <end position="403"/>
    </location>
    <ligand>
        <name>meso-2,6-diaminopimelate</name>
        <dbReference type="ChEBI" id="CHEBI:57791"/>
    </ligand>
</feature>
<comment type="caution">
    <text evidence="9">Lacks conserved residue(s) required for the propagation of feature annotation.</text>
</comment>
<dbReference type="InterPro" id="IPR035911">
    <property type="entry name" value="MurE/MurF_N"/>
</dbReference>
<feature type="short sequence motif" description="Meso-diaminopimelate recognition motif" evidence="9">
    <location>
        <begin position="400"/>
        <end position="403"/>
    </location>
</feature>
<dbReference type="Gene3D" id="3.40.1390.10">
    <property type="entry name" value="MurE/MurF, N-terminal domain"/>
    <property type="match status" value="1"/>
</dbReference>
<comment type="pathway">
    <text evidence="9 10">Cell wall biogenesis; peptidoglycan biosynthesis.</text>
</comment>
<name>A0A5A8F7K8_9BACT</name>
<dbReference type="GO" id="GO:0009252">
    <property type="term" value="P:peptidoglycan biosynthetic process"/>
    <property type="evidence" value="ECO:0007669"/>
    <property type="project" value="UniProtKB-UniRule"/>
</dbReference>
<feature type="binding site" evidence="9">
    <location>
        <position position="455"/>
    </location>
    <ligand>
        <name>meso-2,6-diaminopimelate</name>
        <dbReference type="ChEBI" id="CHEBI:57791"/>
    </ligand>
</feature>
<evidence type="ECO:0000259" key="11">
    <source>
        <dbReference type="Pfam" id="PF02875"/>
    </source>
</evidence>
<dbReference type="InterPro" id="IPR018109">
    <property type="entry name" value="Folylpolyglutamate_synth_CS"/>
</dbReference>
<keyword evidence="8 9" id="KW-0961">Cell wall biogenesis/degradation</keyword>
<feature type="binding site" evidence="9">
    <location>
        <position position="149"/>
    </location>
    <ligand>
        <name>UDP-N-acetyl-alpha-D-muramoyl-L-alanyl-D-glutamate</name>
        <dbReference type="ChEBI" id="CHEBI:83900"/>
    </ligand>
</feature>
<evidence type="ECO:0000256" key="8">
    <source>
        <dbReference type="ARBA" id="ARBA00023316"/>
    </source>
</evidence>
<dbReference type="GO" id="GO:0000287">
    <property type="term" value="F:magnesium ion binding"/>
    <property type="evidence" value="ECO:0007669"/>
    <property type="project" value="UniProtKB-UniRule"/>
</dbReference>
<dbReference type="NCBIfam" id="TIGR01085">
    <property type="entry name" value="murE"/>
    <property type="match status" value="1"/>
</dbReference>
<evidence type="ECO:0000256" key="9">
    <source>
        <dbReference type="HAMAP-Rule" id="MF_00208"/>
    </source>
</evidence>
<dbReference type="PROSITE" id="PS01011">
    <property type="entry name" value="FOLYLPOLYGLU_SYNT_1"/>
    <property type="match status" value="1"/>
</dbReference>
<feature type="binding site" evidence="9">
    <location>
        <position position="177"/>
    </location>
    <ligand>
        <name>UDP-N-acetyl-alpha-D-muramoyl-L-alanyl-D-glutamate</name>
        <dbReference type="ChEBI" id="CHEBI:83900"/>
    </ligand>
</feature>
<gene>
    <name evidence="9" type="primary">murE</name>
    <name evidence="13" type="ORF">FHQ18_08935</name>
</gene>
<dbReference type="InterPro" id="IPR004101">
    <property type="entry name" value="Mur_ligase_C"/>
</dbReference>
<feature type="binding site" evidence="9">
    <location>
        <begin position="150"/>
        <end position="151"/>
    </location>
    <ligand>
        <name>UDP-N-acetyl-alpha-D-muramoyl-L-alanyl-D-glutamate</name>
        <dbReference type="ChEBI" id="CHEBI:83900"/>
    </ligand>
</feature>
<comment type="similarity">
    <text evidence="1 9">Belongs to the MurCDEF family. MurE subfamily.</text>
</comment>
<dbReference type="SUPFAM" id="SSF53623">
    <property type="entry name" value="MurD-like peptide ligases, catalytic domain"/>
    <property type="match status" value="1"/>
</dbReference>
<dbReference type="InterPro" id="IPR036565">
    <property type="entry name" value="Mur-like_cat_sf"/>
</dbReference>
<keyword evidence="9 10" id="KW-0132">Cell division</keyword>
<dbReference type="NCBIfam" id="NF001126">
    <property type="entry name" value="PRK00139.1-4"/>
    <property type="match status" value="1"/>
</dbReference>
<dbReference type="SUPFAM" id="SSF53244">
    <property type="entry name" value="MurD-like peptide ligases, peptide-binding domain"/>
    <property type="match status" value="1"/>
</dbReference>
<dbReference type="Proteomes" id="UP000322876">
    <property type="component" value="Unassembled WGS sequence"/>
</dbReference>
<comment type="PTM">
    <text evidence="9">Carboxylation is probably crucial for Mg(2+) binding and, consequently, for the gamma-phosphate positioning of ATP.</text>
</comment>
<evidence type="ECO:0000313" key="14">
    <source>
        <dbReference type="Proteomes" id="UP000322876"/>
    </source>
</evidence>
<feature type="binding site" evidence="9">
    <location>
        <begin position="108"/>
        <end position="114"/>
    </location>
    <ligand>
        <name>ATP</name>
        <dbReference type="ChEBI" id="CHEBI:30616"/>
    </ligand>
</feature>
<dbReference type="GO" id="GO:0008765">
    <property type="term" value="F:UDP-N-acetylmuramoylalanyl-D-glutamate-2,6-diaminopimelate ligase activity"/>
    <property type="evidence" value="ECO:0007669"/>
    <property type="project" value="UniProtKB-UniRule"/>
</dbReference>
<keyword evidence="3 9" id="KW-0436">Ligase</keyword>
<dbReference type="InterPro" id="IPR013221">
    <property type="entry name" value="Mur_ligase_cen"/>
</dbReference>
<feature type="modified residue" description="N6-carboxylysine" evidence="9">
    <location>
        <position position="217"/>
    </location>
</feature>
<dbReference type="SUPFAM" id="SSF63418">
    <property type="entry name" value="MurE/MurF N-terminal domain"/>
    <property type="match status" value="1"/>
</dbReference>
<evidence type="ECO:0000259" key="12">
    <source>
        <dbReference type="Pfam" id="PF08245"/>
    </source>
</evidence>
<sequence>MRVKELLKGVDFLCKNRKLLDVELANISFDSRNIKDNSLFIAYKGTNYDSHKDLKRLKNEKKIKVFITEKKIEDVDSIIVEDGRKTLSLICKNFFVNNNEFKTIGITGTNGKTTTLYLIDHILNCAGLKTIRIGTVNYKIDDELFDADNTTPNPYDFYKFIGMGLEKGCKCVVTEVSSHALDQDRIYGLKFDYAVFTNLSGDHLDYHQDLESYFASKRKLFTEKYLKGVSVVNFDDDYGKKLINEQFDHISYAIENKKADVHIESYESSLSGSIFTVNLFGKTLTFKSMLVGKHNIYNILAAISVCSHFGIDNELLVKAIESFENVPGRLEKISWEGRYFFVDYAHTDDALRNVLESLLPFKKERIITVFGCGGDRDRTKRPRMGSVAEKYSDVVIITNDNPRSEDPEKIIDDIVEGINDKRKIHVIPDRREAIRKSIEISKPGDIILVAGKGHEDYQLINGVKYHFDDKEEILKCCGEYERA</sequence>
<dbReference type="EC" id="6.3.2.13" evidence="9"/>
<organism evidence="13 14">
    <name type="scientific">Deferribacter autotrophicus</name>
    <dbReference type="NCBI Taxonomy" id="500465"/>
    <lineage>
        <taxon>Bacteria</taxon>
        <taxon>Pseudomonadati</taxon>
        <taxon>Deferribacterota</taxon>
        <taxon>Deferribacteres</taxon>
        <taxon>Deferribacterales</taxon>
        <taxon>Deferribacteraceae</taxon>
        <taxon>Deferribacter</taxon>
    </lineage>
</organism>
<comment type="subcellular location">
    <subcellularLocation>
        <location evidence="9 10">Cytoplasm</location>
    </subcellularLocation>
</comment>
<feature type="binding site" evidence="9">
    <location>
        <position position="376"/>
    </location>
    <ligand>
        <name>meso-2,6-diaminopimelate</name>
        <dbReference type="ChEBI" id="CHEBI:57791"/>
    </ligand>
</feature>
<keyword evidence="6 9" id="KW-0133">Cell shape</keyword>
<keyword evidence="9 10" id="KW-0131">Cell cycle</keyword>
<dbReference type="GO" id="GO:0051301">
    <property type="term" value="P:cell division"/>
    <property type="evidence" value="ECO:0007669"/>
    <property type="project" value="UniProtKB-KW"/>
</dbReference>
<evidence type="ECO:0000313" key="13">
    <source>
        <dbReference type="EMBL" id="KAA0257856.1"/>
    </source>
</evidence>
<comment type="catalytic activity">
    <reaction evidence="9">
        <text>UDP-N-acetyl-alpha-D-muramoyl-L-alanyl-D-glutamate + meso-2,6-diaminopimelate + ATP = UDP-N-acetyl-alpha-D-muramoyl-L-alanyl-gamma-D-glutamyl-meso-2,6-diaminopimelate + ADP + phosphate + H(+)</text>
        <dbReference type="Rhea" id="RHEA:23676"/>
        <dbReference type="ChEBI" id="CHEBI:15378"/>
        <dbReference type="ChEBI" id="CHEBI:30616"/>
        <dbReference type="ChEBI" id="CHEBI:43474"/>
        <dbReference type="ChEBI" id="CHEBI:57791"/>
        <dbReference type="ChEBI" id="CHEBI:83900"/>
        <dbReference type="ChEBI" id="CHEBI:83905"/>
        <dbReference type="ChEBI" id="CHEBI:456216"/>
        <dbReference type="EC" id="6.3.2.13"/>
    </reaction>
</comment>
<feature type="domain" description="Mur ligase C-terminal" evidence="11">
    <location>
        <begin position="328"/>
        <end position="453"/>
    </location>
</feature>
<feature type="binding site" evidence="9">
    <location>
        <position position="451"/>
    </location>
    <ligand>
        <name>meso-2,6-diaminopimelate</name>
        <dbReference type="ChEBI" id="CHEBI:57791"/>
    </ligand>
</feature>
<dbReference type="HAMAP" id="MF_00208">
    <property type="entry name" value="MurE"/>
    <property type="match status" value="1"/>
</dbReference>
<evidence type="ECO:0000256" key="4">
    <source>
        <dbReference type="ARBA" id="ARBA00022741"/>
    </source>
</evidence>
<comment type="function">
    <text evidence="9">Catalyzes the addition of meso-diaminopimelic acid to the nucleotide precursor UDP-N-acetylmuramoyl-L-alanyl-D-glutamate (UMAG) in the biosynthesis of bacterial cell-wall peptidoglycan.</text>
</comment>
<dbReference type="PANTHER" id="PTHR23135:SF4">
    <property type="entry name" value="UDP-N-ACETYLMURAMOYL-L-ALANYL-D-GLUTAMATE--2,6-DIAMINOPIMELATE LIGASE MURE HOMOLOG, CHLOROPLASTIC"/>
    <property type="match status" value="1"/>
</dbReference>
<evidence type="ECO:0000256" key="3">
    <source>
        <dbReference type="ARBA" id="ARBA00022598"/>
    </source>
</evidence>
<dbReference type="InterPro" id="IPR036615">
    <property type="entry name" value="Mur_ligase_C_dom_sf"/>
</dbReference>
<evidence type="ECO:0000256" key="1">
    <source>
        <dbReference type="ARBA" id="ARBA00005898"/>
    </source>
</evidence>
<dbReference type="GO" id="GO:0005524">
    <property type="term" value="F:ATP binding"/>
    <property type="evidence" value="ECO:0007669"/>
    <property type="project" value="UniProtKB-UniRule"/>
</dbReference>